<evidence type="ECO:0000313" key="3">
    <source>
        <dbReference type="Proteomes" id="UP000184111"/>
    </source>
</evidence>
<dbReference type="STRING" id="310782.SAMN05216499_1343"/>
<organism evidence="2 3">
    <name type="scientific">Actinacidiphila paucisporea</name>
    <dbReference type="NCBI Taxonomy" id="310782"/>
    <lineage>
        <taxon>Bacteria</taxon>
        <taxon>Bacillati</taxon>
        <taxon>Actinomycetota</taxon>
        <taxon>Actinomycetes</taxon>
        <taxon>Kitasatosporales</taxon>
        <taxon>Streptomycetaceae</taxon>
        <taxon>Actinacidiphila</taxon>
    </lineage>
</organism>
<sequence length="231" mass="24881">MQRLAAWSDDHQSVTAIENVVFDGRKTRYDGLFTWSAQPAMDVRAPTAQLGLQHLHSADKTEVLLVGDRYYYRVDPQPSGPLKGRHWMRTPLPKSADGSDTATRGLQVNPEDGLRMLPDATGWTDLGEENLDDTVARHYRGTVTRAALSADSRLVQAVGTSPSALLAGADSAELDVWSGSDGKPVRWVTTLGTGRSVAVDLFDFGGPRTITPPAARDTTDAALIPGSPTMP</sequence>
<reference evidence="2 3" key="1">
    <citation type="submission" date="2016-11" db="EMBL/GenBank/DDBJ databases">
        <authorList>
            <person name="Jaros S."/>
            <person name="Januszkiewicz K."/>
            <person name="Wedrychowicz H."/>
        </authorList>
    </citation>
    <scope>NUCLEOTIDE SEQUENCE [LARGE SCALE GENOMIC DNA]</scope>
    <source>
        <strain evidence="2 3">CGMCC 4.2025</strain>
    </source>
</reference>
<dbReference type="EMBL" id="FRBI01000034">
    <property type="protein sequence ID" value="SHN29688.1"/>
    <property type="molecule type" value="Genomic_DNA"/>
</dbReference>
<evidence type="ECO:0000256" key="1">
    <source>
        <dbReference type="SAM" id="MobiDB-lite"/>
    </source>
</evidence>
<proteinExistence type="predicted"/>
<evidence type="ECO:0000313" key="2">
    <source>
        <dbReference type="EMBL" id="SHN29688.1"/>
    </source>
</evidence>
<accession>A0A1M7QG90</accession>
<dbReference type="AlphaFoldDB" id="A0A1M7QG90"/>
<keyword evidence="3" id="KW-1185">Reference proteome</keyword>
<dbReference type="RefSeq" id="WP_073502481.1">
    <property type="nucleotide sequence ID" value="NZ_FRBI01000034.1"/>
</dbReference>
<dbReference type="InterPro" id="IPR029046">
    <property type="entry name" value="LolA/LolB/LppX"/>
</dbReference>
<gene>
    <name evidence="2" type="ORF">SAMN05216499_1343</name>
</gene>
<dbReference type="OrthoDB" id="3369896at2"/>
<name>A0A1M7QG90_9ACTN</name>
<protein>
    <submittedName>
        <fullName evidence="2">Uncharacterized protein</fullName>
    </submittedName>
</protein>
<dbReference type="SUPFAM" id="SSF89392">
    <property type="entry name" value="Prokaryotic lipoproteins and lipoprotein localization factors"/>
    <property type="match status" value="1"/>
</dbReference>
<dbReference type="Gene3D" id="2.50.20.20">
    <property type="match status" value="1"/>
</dbReference>
<feature type="region of interest" description="Disordered" evidence="1">
    <location>
        <begin position="92"/>
        <end position="114"/>
    </location>
</feature>
<dbReference type="Proteomes" id="UP000184111">
    <property type="component" value="Unassembled WGS sequence"/>
</dbReference>